<dbReference type="PRINTS" id="PR00385">
    <property type="entry name" value="P450"/>
</dbReference>
<protein>
    <submittedName>
        <fullName evidence="11">Unspecific monooxygenase</fullName>
        <ecNumber evidence="11">1.14.14.1</ecNumber>
    </submittedName>
</protein>
<dbReference type="PANTHER" id="PTHR47955:SF15">
    <property type="entry name" value="CYTOCHROME P450 71A2-LIKE"/>
    <property type="match status" value="1"/>
</dbReference>
<keyword evidence="6 9" id="KW-0560">Oxidoreductase</keyword>
<accession>A0ABD1HYD6</accession>
<proteinExistence type="inferred from homology"/>
<keyword evidence="12" id="KW-1185">Reference proteome</keyword>
<dbReference type="SUPFAM" id="SSF48264">
    <property type="entry name" value="Cytochrome P450"/>
    <property type="match status" value="2"/>
</dbReference>
<feature type="transmembrane region" description="Helical" evidence="10">
    <location>
        <begin position="6"/>
        <end position="27"/>
    </location>
</feature>
<keyword evidence="10" id="KW-0472">Membrane</keyword>
<comment type="cofactor">
    <cofactor evidence="1 8">
        <name>heme</name>
        <dbReference type="ChEBI" id="CHEBI:30413"/>
    </cofactor>
</comment>
<dbReference type="CDD" id="cd11072">
    <property type="entry name" value="CYP71-like"/>
    <property type="match status" value="1"/>
</dbReference>
<keyword evidence="9 11" id="KW-0503">Monooxygenase</keyword>
<dbReference type="Pfam" id="PF00067">
    <property type="entry name" value="p450"/>
    <property type="match status" value="2"/>
</dbReference>
<dbReference type="AlphaFoldDB" id="A0ABD1HYD6"/>
<keyword evidence="10" id="KW-1133">Transmembrane helix</keyword>
<dbReference type="PRINTS" id="PR00463">
    <property type="entry name" value="EP450I"/>
</dbReference>
<keyword evidence="7 8" id="KW-0408">Iron</keyword>
<evidence type="ECO:0000313" key="11">
    <source>
        <dbReference type="EMBL" id="KAL1561020.1"/>
    </source>
</evidence>
<comment type="subcellular location">
    <subcellularLocation>
        <location evidence="2">Membrane</location>
        <topology evidence="2">Single-pass membrane protein</topology>
    </subcellularLocation>
</comment>
<evidence type="ECO:0000256" key="5">
    <source>
        <dbReference type="ARBA" id="ARBA00022723"/>
    </source>
</evidence>
<evidence type="ECO:0000256" key="2">
    <source>
        <dbReference type="ARBA" id="ARBA00004167"/>
    </source>
</evidence>
<dbReference type="PANTHER" id="PTHR47955">
    <property type="entry name" value="CYTOCHROME P450 FAMILY 71 PROTEIN"/>
    <property type="match status" value="1"/>
</dbReference>
<dbReference type="GO" id="GO:0016114">
    <property type="term" value="P:terpenoid biosynthetic process"/>
    <property type="evidence" value="ECO:0007669"/>
    <property type="project" value="UniProtKB-ARBA"/>
</dbReference>
<evidence type="ECO:0000256" key="6">
    <source>
        <dbReference type="ARBA" id="ARBA00023002"/>
    </source>
</evidence>
<evidence type="ECO:0000313" key="12">
    <source>
        <dbReference type="Proteomes" id="UP001567538"/>
    </source>
</evidence>
<evidence type="ECO:0000256" key="1">
    <source>
        <dbReference type="ARBA" id="ARBA00001971"/>
    </source>
</evidence>
<dbReference type="EC" id="1.14.14.1" evidence="11"/>
<dbReference type="GO" id="GO:0016020">
    <property type="term" value="C:membrane"/>
    <property type="evidence" value="ECO:0007669"/>
    <property type="project" value="UniProtKB-SubCell"/>
</dbReference>
<evidence type="ECO:0000256" key="9">
    <source>
        <dbReference type="RuleBase" id="RU000461"/>
    </source>
</evidence>
<dbReference type="GO" id="GO:0046872">
    <property type="term" value="F:metal ion binding"/>
    <property type="evidence" value="ECO:0007669"/>
    <property type="project" value="UniProtKB-KW"/>
</dbReference>
<sequence length="499" mass="55228">MEDFQYNPILLTLVFSLISLLSLNLIFHKPSTKTNPPPSPPKLPIIGNLHQLTSLPHRALHSLAKKHGPVMLLHFGSVPVLVVSSADSAREVMKTHDIAFASRPTFKASKKLLYNCKDVGSAPYGEYWRHIKSIFVLQLLNNKRVQSFPSAYTVGNKGYNYFSILLRIAALTACVVSAFRSASIPESPSDLRVCTLLSSSSRFSKDGETLTQISNLKREEETALLVNKVREASGAVDLSAMFATFTNDGIARAALGKKYSESENGKKFLCAMTDLMEFLGVINIGDFMPIERRNIHDFVDILIEICDDDASIQRDSIKPLLLDVFVGGTDTISTALEWVMSELLQNPRVMEKLQFEAVIKESMRCHPPFPLLGPRIAREDVRVKGYDVAAGTMVMINGWAIGRDPASWDESDKFIPERFLNSSIDLRGLDFELIPFGAGRRGCPGITFSIVAIEIVIANLVHKFDWKLPNGVDLDMNEIPGMAAHRVVPLLALASPISE</sequence>
<dbReference type="EMBL" id="JBEAFC010000003">
    <property type="protein sequence ID" value="KAL1561020.1"/>
    <property type="molecule type" value="Genomic_DNA"/>
</dbReference>
<keyword evidence="4 8" id="KW-0349">Heme</keyword>
<dbReference type="InterPro" id="IPR017972">
    <property type="entry name" value="Cyt_P450_CS"/>
</dbReference>
<feature type="binding site" description="axial binding residue" evidence="8">
    <location>
        <position position="443"/>
    </location>
    <ligand>
        <name>heme</name>
        <dbReference type="ChEBI" id="CHEBI:30413"/>
    </ligand>
    <ligandPart>
        <name>Fe</name>
        <dbReference type="ChEBI" id="CHEBI:18248"/>
    </ligandPart>
</feature>
<dbReference type="GO" id="GO:0016712">
    <property type="term" value="F:oxidoreductase activity, acting on paired donors, with incorporation or reduction of molecular oxygen, reduced flavin or flavoprotein as one donor, and incorporation of one atom of oxygen"/>
    <property type="evidence" value="ECO:0007669"/>
    <property type="project" value="UniProtKB-EC"/>
</dbReference>
<dbReference type="PROSITE" id="PS00086">
    <property type="entry name" value="CYTOCHROME_P450"/>
    <property type="match status" value="1"/>
</dbReference>
<evidence type="ECO:0000256" key="4">
    <source>
        <dbReference type="ARBA" id="ARBA00022617"/>
    </source>
</evidence>
<dbReference type="Gene3D" id="1.10.630.10">
    <property type="entry name" value="Cytochrome P450"/>
    <property type="match status" value="2"/>
</dbReference>
<evidence type="ECO:0000256" key="3">
    <source>
        <dbReference type="ARBA" id="ARBA00010617"/>
    </source>
</evidence>
<gene>
    <name evidence="11" type="ORF">AAHA92_03771</name>
</gene>
<keyword evidence="5 8" id="KW-0479">Metal-binding</keyword>
<evidence type="ECO:0000256" key="10">
    <source>
        <dbReference type="SAM" id="Phobius"/>
    </source>
</evidence>
<dbReference type="InterPro" id="IPR036396">
    <property type="entry name" value="Cyt_P450_sf"/>
</dbReference>
<reference evidence="11 12" key="1">
    <citation type="submission" date="2024-06" db="EMBL/GenBank/DDBJ databases">
        <title>A chromosome level genome sequence of Diviner's sage (Salvia divinorum).</title>
        <authorList>
            <person name="Ford S.A."/>
            <person name="Ro D.-K."/>
            <person name="Ness R.W."/>
            <person name="Phillips M.A."/>
        </authorList>
    </citation>
    <scope>NUCLEOTIDE SEQUENCE [LARGE SCALE GENOMIC DNA]</scope>
    <source>
        <strain evidence="11">SAF-2024a</strain>
        <tissue evidence="11">Leaf</tissue>
    </source>
</reference>
<comment type="caution">
    <text evidence="11">The sequence shown here is derived from an EMBL/GenBank/DDBJ whole genome shotgun (WGS) entry which is preliminary data.</text>
</comment>
<dbReference type="InterPro" id="IPR001128">
    <property type="entry name" value="Cyt_P450"/>
</dbReference>
<evidence type="ECO:0000256" key="8">
    <source>
        <dbReference type="PIRSR" id="PIRSR602401-1"/>
    </source>
</evidence>
<name>A0ABD1HYD6_SALDI</name>
<dbReference type="Proteomes" id="UP001567538">
    <property type="component" value="Unassembled WGS sequence"/>
</dbReference>
<organism evidence="11 12">
    <name type="scientific">Salvia divinorum</name>
    <name type="common">Maria pastora</name>
    <name type="synonym">Diviner's sage</name>
    <dbReference type="NCBI Taxonomy" id="28513"/>
    <lineage>
        <taxon>Eukaryota</taxon>
        <taxon>Viridiplantae</taxon>
        <taxon>Streptophyta</taxon>
        <taxon>Embryophyta</taxon>
        <taxon>Tracheophyta</taxon>
        <taxon>Spermatophyta</taxon>
        <taxon>Magnoliopsida</taxon>
        <taxon>eudicotyledons</taxon>
        <taxon>Gunneridae</taxon>
        <taxon>Pentapetalae</taxon>
        <taxon>asterids</taxon>
        <taxon>lamiids</taxon>
        <taxon>Lamiales</taxon>
        <taxon>Lamiaceae</taxon>
        <taxon>Nepetoideae</taxon>
        <taxon>Mentheae</taxon>
        <taxon>Salviinae</taxon>
        <taxon>Salvia</taxon>
        <taxon>Salvia subgen. Calosphace</taxon>
    </lineage>
</organism>
<dbReference type="InterPro" id="IPR002401">
    <property type="entry name" value="Cyt_P450_E_grp-I"/>
</dbReference>
<evidence type="ECO:0000256" key="7">
    <source>
        <dbReference type="ARBA" id="ARBA00023004"/>
    </source>
</evidence>
<keyword evidence="10" id="KW-0812">Transmembrane</keyword>
<comment type="similarity">
    <text evidence="3 9">Belongs to the cytochrome P450 family.</text>
</comment>